<dbReference type="PROSITE" id="PS50994">
    <property type="entry name" value="INTEGRASE"/>
    <property type="match status" value="1"/>
</dbReference>
<dbReference type="InterPro" id="IPR036397">
    <property type="entry name" value="RNaseH_sf"/>
</dbReference>
<dbReference type="InterPro" id="IPR050900">
    <property type="entry name" value="Transposase_IS3/IS150/IS904"/>
</dbReference>
<dbReference type="Proteomes" id="UP000494178">
    <property type="component" value="Unassembled WGS sequence"/>
</dbReference>
<dbReference type="NCBIfam" id="NF033516">
    <property type="entry name" value="transpos_IS3"/>
    <property type="match status" value="1"/>
</dbReference>
<dbReference type="InterPro" id="IPR001584">
    <property type="entry name" value="Integrase_cat-core"/>
</dbReference>
<dbReference type="InterPro" id="IPR048020">
    <property type="entry name" value="Transpos_IS3"/>
</dbReference>
<organism evidence="3">
    <name type="scientific">Ligilactobacillus agilis</name>
    <dbReference type="NCBI Taxonomy" id="1601"/>
    <lineage>
        <taxon>Bacteria</taxon>
        <taxon>Bacillati</taxon>
        <taxon>Bacillota</taxon>
        <taxon>Bacilli</taxon>
        <taxon>Lactobacillales</taxon>
        <taxon>Lactobacillaceae</taxon>
        <taxon>Ligilactobacillus</taxon>
    </lineage>
</organism>
<name>A0A6F9XUE1_9LACO</name>
<dbReference type="Gene3D" id="3.30.420.10">
    <property type="entry name" value="Ribonuclease H-like superfamily/Ribonuclease H"/>
    <property type="match status" value="1"/>
</dbReference>
<dbReference type="GO" id="GO:0015074">
    <property type="term" value="P:DNA integration"/>
    <property type="evidence" value="ECO:0007669"/>
    <property type="project" value="InterPro"/>
</dbReference>
<evidence type="ECO:0000313" key="3">
    <source>
        <dbReference type="EMBL" id="GET08893.1"/>
    </source>
</evidence>
<feature type="domain" description="Integrase catalytic" evidence="2">
    <location>
        <begin position="132"/>
        <end position="296"/>
    </location>
</feature>
<reference evidence="3" key="1">
    <citation type="submission" date="2019-10" db="EMBL/GenBank/DDBJ databases">
        <title>Lactobacillus agilis SY111 Whole Genome Sequencing Project.</title>
        <authorList>
            <person name="Suzuki S."/>
            <person name="Endo A."/>
            <person name="Maeno S."/>
            <person name="Shiwa Y."/>
            <person name="Matsutani M."/>
            <person name="Kajikawa A."/>
        </authorList>
    </citation>
    <scope>NUCLEOTIDE SEQUENCE</scope>
    <source>
        <strain evidence="3">SY111</strain>
    </source>
</reference>
<comment type="function">
    <text evidence="1">Involved in the transposition of the insertion sequence.</text>
</comment>
<dbReference type="Pfam" id="PF13276">
    <property type="entry name" value="HTH_21"/>
    <property type="match status" value="1"/>
</dbReference>
<proteinExistence type="predicted"/>
<dbReference type="Pfam" id="PF13333">
    <property type="entry name" value="rve_2"/>
    <property type="match status" value="1"/>
</dbReference>
<dbReference type="Pfam" id="PF00665">
    <property type="entry name" value="rve"/>
    <property type="match status" value="1"/>
</dbReference>
<dbReference type="RefSeq" id="WP_237488290.1">
    <property type="nucleotide sequence ID" value="NZ_BLAN01000102.1"/>
</dbReference>
<comment type="caution">
    <text evidence="3">The sequence shown here is derived from an EMBL/GenBank/DDBJ whole genome shotgun (WGS) entry which is preliminary data.</text>
</comment>
<sequence>MDQIRADQAELPKAQRYKIGDLLSRINLAKATYHDERKRIANPDDKYCEVKKVIRRICEQGKVRGRLTYGYRRVQARLDQLGIHLAGATIRHLMSELGVQVEIYNHHRNGKYSSYHGRVGSVADNVLQQQFNAKDPYQVIHTDVTQVRLANQQWAYISAMTDEASKEVLAFQMSSHPNQELIMNTLNELLDHLPDDAQPIIHSDQGWHYQLKYYTKKLKDHHFIQSMSRKGNCHDNAPIESFFHLYKTELLQGLPPCNNITELRKLSLTYIDQFNNERISLKTKGMTPVGYRNHALAV</sequence>
<dbReference type="AlphaFoldDB" id="A0A6F9XUE1"/>
<dbReference type="GO" id="GO:0003676">
    <property type="term" value="F:nucleic acid binding"/>
    <property type="evidence" value="ECO:0007669"/>
    <property type="project" value="InterPro"/>
</dbReference>
<protein>
    <submittedName>
        <fullName evidence="3">Transposase</fullName>
    </submittedName>
</protein>
<gene>
    <name evidence="3" type="ORF">SY111_15170</name>
</gene>
<dbReference type="InterPro" id="IPR025948">
    <property type="entry name" value="HTH-like_dom"/>
</dbReference>
<dbReference type="SUPFAM" id="SSF53098">
    <property type="entry name" value="Ribonuclease H-like"/>
    <property type="match status" value="1"/>
</dbReference>
<dbReference type="InterPro" id="IPR012337">
    <property type="entry name" value="RNaseH-like_sf"/>
</dbReference>
<dbReference type="PANTHER" id="PTHR46889:SF5">
    <property type="entry name" value="INTEGRASE PROTEIN"/>
    <property type="match status" value="1"/>
</dbReference>
<dbReference type="PANTHER" id="PTHR46889">
    <property type="entry name" value="TRANSPOSASE INSF FOR INSERTION SEQUENCE IS3B-RELATED"/>
    <property type="match status" value="1"/>
</dbReference>
<dbReference type="EMBL" id="BLAN01000102">
    <property type="protein sequence ID" value="GET08893.1"/>
    <property type="molecule type" value="Genomic_DNA"/>
</dbReference>
<evidence type="ECO:0000259" key="2">
    <source>
        <dbReference type="PROSITE" id="PS50994"/>
    </source>
</evidence>
<evidence type="ECO:0000256" key="1">
    <source>
        <dbReference type="ARBA" id="ARBA00002286"/>
    </source>
</evidence>
<accession>A0A6F9XUE1</accession>